<evidence type="ECO:0000313" key="2">
    <source>
        <dbReference type="EMBL" id="PPR01269.1"/>
    </source>
</evidence>
<feature type="compositionally biased region" description="Polar residues" evidence="1">
    <location>
        <begin position="59"/>
        <end position="73"/>
    </location>
</feature>
<gene>
    <name evidence="2" type="ORF">CVT24_006032</name>
</gene>
<feature type="region of interest" description="Disordered" evidence="1">
    <location>
        <begin position="247"/>
        <end position="284"/>
    </location>
</feature>
<protein>
    <submittedName>
        <fullName evidence="2">Uncharacterized protein</fullName>
    </submittedName>
</protein>
<dbReference type="Proteomes" id="UP000284842">
    <property type="component" value="Unassembled WGS sequence"/>
</dbReference>
<dbReference type="InParanoid" id="A0A409YE19"/>
<evidence type="ECO:0000313" key="3">
    <source>
        <dbReference type="Proteomes" id="UP000284842"/>
    </source>
</evidence>
<dbReference type="OrthoDB" id="10471927at2759"/>
<name>A0A409YE19_9AGAR</name>
<sequence>MLSQLQRPTPLPLTPHKPVPVKPTRGSMDGKSPLDIVRPNFPRAPGSAPAYATTFGHARTQSYPGGPVQSSSVNKKKAALLDIPTIRARRISAPSSPVKEKPWEKAEMLHLHSNGSSSSLHIPRQPSPLIFTPELYDGHVPVTLLESKPLPRTASQASLTGQKLSPPIDLRQTKSQMELTRVESSSKLSTTSSKESSSSKVIGGLKNYAKSLFHGNDVVRKKAKPSDNSAATPNTLLLNNYYNGNNLPPALQTPADTLPAPRPRPAKAGQAQTVGNRRSIFSLH</sequence>
<comment type="caution">
    <text evidence="2">The sequence shown here is derived from an EMBL/GenBank/DDBJ whole genome shotgun (WGS) entry which is preliminary data.</text>
</comment>
<keyword evidence="3" id="KW-1185">Reference proteome</keyword>
<feature type="compositionally biased region" description="Low complexity" evidence="1">
    <location>
        <begin position="183"/>
        <end position="200"/>
    </location>
</feature>
<evidence type="ECO:0000256" key="1">
    <source>
        <dbReference type="SAM" id="MobiDB-lite"/>
    </source>
</evidence>
<feature type="compositionally biased region" description="Polar residues" evidence="1">
    <location>
        <begin position="153"/>
        <end position="163"/>
    </location>
</feature>
<reference evidence="2 3" key="1">
    <citation type="journal article" date="2018" name="Evol. Lett.">
        <title>Horizontal gene cluster transfer increased hallucinogenic mushroom diversity.</title>
        <authorList>
            <person name="Reynolds H.T."/>
            <person name="Vijayakumar V."/>
            <person name="Gluck-Thaler E."/>
            <person name="Korotkin H.B."/>
            <person name="Matheny P.B."/>
            <person name="Slot J.C."/>
        </authorList>
    </citation>
    <scope>NUCLEOTIDE SEQUENCE [LARGE SCALE GENOMIC DNA]</scope>
    <source>
        <strain evidence="2 3">2629</strain>
    </source>
</reference>
<feature type="region of interest" description="Disordered" evidence="1">
    <location>
        <begin position="1"/>
        <end position="76"/>
    </location>
</feature>
<proteinExistence type="predicted"/>
<feature type="region of interest" description="Disordered" evidence="1">
    <location>
        <begin position="152"/>
        <end position="200"/>
    </location>
</feature>
<accession>A0A409YE19</accession>
<dbReference type="EMBL" id="NHTK01001262">
    <property type="protein sequence ID" value="PPR01269.1"/>
    <property type="molecule type" value="Genomic_DNA"/>
</dbReference>
<dbReference type="AlphaFoldDB" id="A0A409YE19"/>
<feature type="compositionally biased region" description="Pro residues" evidence="1">
    <location>
        <begin position="9"/>
        <end position="21"/>
    </location>
</feature>
<organism evidence="2 3">
    <name type="scientific">Panaeolus cyanescens</name>
    <dbReference type="NCBI Taxonomy" id="181874"/>
    <lineage>
        <taxon>Eukaryota</taxon>
        <taxon>Fungi</taxon>
        <taxon>Dikarya</taxon>
        <taxon>Basidiomycota</taxon>
        <taxon>Agaricomycotina</taxon>
        <taxon>Agaricomycetes</taxon>
        <taxon>Agaricomycetidae</taxon>
        <taxon>Agaricales</taxon>
        <taxon>Agaricineae</taxon>
        <taxon>Galeropsidaceae</taxon>
        <taxon>Panaeolus</taxon>
    </lineage>
</organism>